<reference evidence="2 3" key="1">
    <citation type="submission" date="2018-11" db="EMBL/GenBank/DDBJ databases">
        <authorList>
            <consortium name="Pathogen Informatics"/>
        </authorList>
    </citation>
    <scope>NUCLEOTIDE SEQUENCE [LARGE SCALE GENOMIC DNA]</scope>
    <source>
        <strain evidence="2 3">NST_G2</strain>
    </source>
</reference>
<protein>
    <recommendedName>
        <fullName evidence="1">Cell morphogenesis protein N-terminal domain-containing protein</fullName>
    </recommendedName>
</protein>
<dbReference type="AlphaFoldDB" id="A0A3P7F3X8"/>
<dbReference type="OrthoDB" id="6287725at2759"/>
<evidence type="ECO:0000313" key="3">
    <source>
        <dbReference type="Proteomes" id="UP000275846"/>
    </source>
</evidence>
<dbReference type="GO" id="GO:0031175">
    <property type="term" value="P:neuron projection development"/>
    <property type="evidence" value="ECO:0007669"/>
    <property type="project" value="TreeGrafter"/>
</dbReference>
<feature type="domain" description="Cell morphogenesis protein N-terminal" evidence="1">
    <location>
        <begin position="1"/>
        <end position="93"/>
    </location>
</feature>
<evidence type="ECO:0000313" key="2">
    <source>
        <dbReference type="EMBL" id="VDM05728.1"/>
    </source>
</evidence>
<dbReference type="PANTHER" id="PTHR12295">
    <property type="entry name" value="FURRY-RELATED"/>
    <property type="match status" value="1"/>
</dbReference>
<dbReference type="Proteomes" id="UP000275846">
    <property type="component" value="Unassembled WGS sequence"/>
</dbReference>
<dbReference type="InterPro" id="IPR039867">
    <property type="entry name" value="Furry/Tao3/Mor2"/>
</dbReference>
<organism evidence="2 3">
    <name type="scientific">Schistocephalus solidus</name>
    <name type="common">Tapeworm</name>
    <dbReference type="NCBI Taxonomy" id="70667"/>
    <lineage>
        <taxon>Eukaryota</taxon>
        <taxon>Metazoa</taxon>
        <taxon>Spiralia</taxon>
        <taxon>Lophotrochozoa</taxon>
        <taxon>Platyhelminthes</taxon>
        <taxon>Cestoda</taxon>
        <taxon>Eucestoda</taxon>
        <taxon>Diphyllobothriidea</taxon>
        <taxon>Diphyllobothriidae</taxon>
        <taxon>Schistocephalus</taxon>
    </lineage>
</organism>
<dbReference type="EMBL" id="UYSU01047135">
    <property type="protein sequence ID" value="VDM05728.1"/>
    <property type="molecule type" value="Genomic_DNA"/>
</dbReference>
<dbReference type="GO" id="GO:0005938">
    <property type="term" value="C:cell cortex"/>
    <property type="evidence" value="ECO:0007669"/>
    <property type="project" value="TreeGrafter"/>
</dbReference>
<dbReference type="SUPFAM" id="SSF48371">
    <property type="entry name" value="ARM repeat"/>
    <property type="match status" value="1"/>
</dbReference>
<proteinExistence type="predicted"/>
<dbReference type="InterPro" id="IPR025614">
    <property type="entry name" value="Cell_morpho_N"/>
</dbReference>
<dbReference type="GO" id="GO:0000902">
    <property type="term" value="P:cell morphogenesis"/>
    <property type="evidence" value="ECO:0007669"/>
    <property type="project" value="InterPro"/>
</dbReference>
<evidence type="ECO:0000259" key="1">
    <source>
        <dbReference type="Pfam" id="PF14222"/>
    </source>
</evidence>
<dbReference type="GO" id="GO:0030427">
    <property type="term" value="C:site of polarized growth"/>
    <property type="evidence" value="ECO:0007669"/>
    <property type="project" value="TreeGrafter"/>
</dbReference>
<dbReference type="STRING" id="70667.A0A3P7F3X8"/>
<keyword evidence="3" id="KW-1185">Reference proteome</keyword>
<gene>
    <name evidence="2" type="ORF">SSLN_LOCUS19342</name>
</gene>
<sequence length="158" mass="18649">MLKTCINCIPRLLPYEMSRTELVELLARVSLNVDEEVRMMAQQAMVNLIIESPPYRQKTIQAFIQFIQKYVPDTSPHQLDCGLKTLYTLLVNWKIALQRVSMIKYYYSPLSCWLYFCCIRIRERLQTIQSSCGLWFSFLLSGLFAHLYSKADRLYMNI</sequence>
<dbReference type="InterPro" id="IPR016024">
    <property type="entry name" value="ARM-type_fold"/>
</dbReference>
<accession>A0A3P7F3X8</accession>
<dbReference type="Pfam" id="PF14222">
    <property type="entry name" value="MOR2-PAG1_N"/>
    <property type="match status" value="1"/>
</dbReference>
<name>A0A3P7F3X8_SCHSO</name>
<dbReference type="PANTHER" id="PTHR12295:SF30">
    <property type="entry name" value="PROTEIN FURRY"/>
    <property type="match status" value="1"/>
</dbReference>